<dbReference type="Proteomes" id="UP000009131">
    <property type="component" value="Unassembled WGS sequence"/>
</dbReference>
<dbReference type="OMA" id="ISYTMYD"/>
<keyword evidence="11 14" id="KW-0472">Membrane</keyword>
<dbReference type="HOGENOM" id="CLU_013325_9_3_1"/>
<evidence type="ECO:0000259" key="15">
    <source>
        <dbReference type="Pfam" id="PF00899"/>
    </source>
</evidence>
<dbReference type="InParanoid" id="G7DYC2"/>
<name>G7DYC2_MIXOS</name>
<dbReference type="InterPro" id="IPR000594">
    <property type="entry name" value="ThiF_NAD_FAD-bd"/>
</dbReference>
<feature type="transmembrane region" description="Helical" evidence="14">
    <location>
        <begin position="15"/>
        <end position="36"/>
    </location>
</feature>
<dbReference type="STRING" id="764103.G7DYC2"/>
<proteinExistence type="inferred from homology"/>
<reference evidence="16 17" key="2">
    <citation type="journal article" date="2012" name="Open Biol.">
        <title>Characteristics of nucleosomes and linker DNA regions on the genome of the basidiomycete Mixia osmundae revealed by mono- and dinucleosome mapping.</title>
        <authorList>
            <person name="Nishida H."/>
            <person name="Kondo S."/>
            <person name="Matsumoto T."/>
            <person name="Suzuki Y."/>
            <person name="Yoshikawa H."/>
            <person name="Taylor T.D."/>
            <person name="Sugiyama J."/>
        </authorList>
    </citation>
    <scope>NUCLEOTIDE SEQUENCE [LARGE SCALE GENOMIC DNA]</scope>
    <source>
        <strain evidence="17">CBS 9802 / IAM 14324 / JCM 22182 / KY 12970</strain>
    </source>
</reference>
<accession>G7DYC2</accession>
<dbReference type="CDD" id="cd00755">
    <property type="entry name" value="YgdL_like"/>
    <property type="match status" value="1"/>
</dbReference>
<dbReference type="FunCoup" id="G7DYC2">
    <property type="interactions" value="24"/>
</dbReference>
<dbReference type="GO" id="GO:0008641">
    <property type="term" value="F:ubiquitin-like modifier activating enzyme activity"/>
    <property type="evidence" value="ECO:0007669"/>
    <property type="project" value="InterPro"/>
</dbReference>
<gene>
    <name evidence="16" type="primary">Mo02238</name>
    <name evidence="16" type="ORF">E5Q_02238</name>
</gene>
<feature type="domain" description="THIF-type NAD/FAD binding fold" evidence="15">
    <location>
        <begin position="108"/>
        <end position="365"/>
    </location>
</feature>
<dbReference type="RefSeq" id="XP_014570084.1">
    <property type="nucleotide sequence ID" value="XM_014714598.1"/>
</dbReference>
<dbReference type="GO" id="GO:0005741">
    <property type="term" value="C:mitochondrial outer membrane"/>
    <property type="evidence" value="ECO:0007669"/>
    <property type="project" value="UniProtKB-SubCell"/>
</dbReference>
<evidence type="ECO:0000256" key="2">
    <source>
        <dbReference type="ARBA" id="ARBA00004294"/>
    </source>
</evidence>
<dbReference type="GO" id="GO:0061504">
    <property type="term" value="P:cyclic threonylcarbamoyladenosine biosynthetic process"/>
    <property type="evidence" value="ECO:0007669"/>
    <property type="project" value="TreeGrafter"/>
</dbReference>
<evidence type="ECO:0000256" key="1">
    <source>
        <dbReference type="ARBA" id="ARBA00004225"/>
    </source>
</evidence>
<dbReference type="EMBL" id="BABT02000062">
    <property type="protein sequence ID" value="GAA95582.1"/>
    <property type="molecule type" value="Genomic_DNA"/>
</dbReference>
<comment type="subcellular location">
    <subcellularLocation>
        <location evidence="1">Mitochondrion membrane</location>
        <topology evidence="1">Multi-pass membrane protein</topology>
    </subcellularLocation>
    <subcellularLocation>
        <location evidence="2">Mitochondrion outer membrane</location>
    </subcellularLocation>
</comment>
<comment type="caution">
    <text evidence="16">The sequence shown here is derived from an EMBL/GenBank/DDBJ whole genome shotgun (WGS) entry which is preliminary data.</text>
</comment>
<dbReference type="FunFam" id="3.40.50.720:FF:000125">
    <property type="entry name" value="tRNA threonylcarbamoyladenosine dehydratase 2-like"/>
    <property type="match status" value="1"/>
</dbReference>
<dbReference type="AlphaFoldDB" id="G7DYC2"/>
<dbReference type="Gene3D" id="3.40.50.720">
    <property type="entry name" value="NAD(P)-binding Rossmann-like Domain"/>
    <property type="match status" value="1"/>
</dbReference>
<evidence type="ECO:0000256" key="5">
    <source>
        <dbReference type="ARBA" id="ARBA00022692"/>
    </source>
</evidence>
<comment type="function">
    <text evidence="12">Catalyzes the ATP-dependent dehydration of threonylcarbamoyladenosine at position 37 (t(6)A37) to form cyclic t(6)A37 (ct(6)A37) in tRNAs that read codons beginning with adenine.</text>
</comment>
<organism evidence="16 17">
    <name type="scientific">Mixia osmundae (strain CBS 9802 / IAM 14324 / JCM 22182 / KY 12970)</name>
    <dbReference type="NCBI Taxonomy" id="764103"/>
    <lineage>
        <taxon>Eukaryota</taxon>
        <taxon>Fungi</taxon>
        <taxon>Dikarya</taxon>
        <taxon>Basidiomycota</taxon>
        <taxon>Pucciniomycotina</taxon>
        <taxon>Mixiomycetes</taxon>
        <taxon>Mixiales</taxon>
        <taxon>Mixiaceae</taxon>
        <taxon>Mixia</taxon>
    </lineage>
</organism>
<evidence type="ECO:0000256" key="9">
    <source>
        <dbReference type="ARBA" id="ARBA00022989"/>
    </source>
</evidence>
<evidence type="ECO:0000256" key="11">
    <source>
        <dbReference type="ARBA" id="ARBA00023136"/>
    </source>
</evidence>
<evidence type="ECO:0000256" key="10">
    <source>
        <dbReference type="ARBA" id="ARBA00023128"/>
    </source>
</evidence>
<keyword evidence="17" id="KW-1185">Reference proteome</keyword>
<keyword evidence="9 14" id="KW-1133">Transmembrane helix</keyword>
<evidence type="ECO:0000256" key="13">
    <source>
        <dbReference type="SAM" id="MobiDB-lite"/>
    </source>
</evidence>
<keyword evidence="5 14" id="KW-0812">Transmembrane</keyword>
<sequence>MTWGDRLAALLTSSAGKAIILASFASLGTATLILGTQDVRRRAYRRTLRQEVEEEVREQPLDTLDLLIDSKQVSGRTTPARRATPLQQEDENDTAREMDQAIIDEHLARNYAFMGKEGVQRVRDAFVIVVGLGGVGSAAALMLARSGVGRIRLIDFDQCTLSSLNRHATATLADVGLPKVKACQRAFRAIAPWVRIDARVELFRMQDADILLAGDPDWVIDAIDNVETKIDLLTYCHHKGIKVFASMGAASKADPSRVQIADISATDEDPLARAVRKKLRTRGISQGIPVVYSTERPNPDTALVPLDEEVYQAGKVTELSALEAFRVRILPVLGPIPAMFGQAIAAHVLTSLAGMTTAPLATRLRPKAYQKLSKEMYATDERLFGSSPRMMSDEDVAYMYEEVFNGRSAIAPLHLIPQRPLCLRWHADAPLSRSNFAVFEASEAQTHMSRVLQGGETPEQVWGKQTADMIQARFSNDERLRRWLEV</sequence>
<evidence type="ECO:0000256" key="4">
    <source>
        <dbReference type="ARBA" id="ARBA00022598"/>
    </source>
</evidence>
<dbReference type="SUPFAM" id="SSF69572">
    <property type="entry name" value="Activating enzymes of the ubiquitin-like proteins"/>
    <property type="match status" value="1"/>
</dbReference>
<protein>
    <recommendedName>
        <fullName evidence="15">THIF-type NAD/FAD binding fold domain-containing protein</fullName>
    </recommendedName>
</protein>
<feature type="region of interest" description="Disordered" evidence="13">
    <location>
        <begin position="75"/>
        <end position="94"/>
    </location>
</feature>
<keyword evidence="7" id="KW-1000">Mitochondrion outer membrane</keyword>
<keyword evidence="8" id="KW-0067">ATP-binding</keyword>
<dbReference type="GO" id="GO:0005524">
    <property type="term" value="F:ATP binding"/>
    <property type="evidence" value="ECO:0007669"/>
    <property type="project" value="UniProtKB-KW"/>
</dbReference>
<dbReference type="OrthoDB" id="10265862at2759"/>
<dbReference type="PANTHER" id="PTHR43267:SF2">
    <property type="entry name" value="TRNA THREONYLCARBAMOYLADENOSINE DEHYDRATASE 1-RELATED"/>
    <property type="match status" value="1"/>
</dbReference>
<evidence type="ECO:0000256" key="12">
    <source>
        <dbReference type="ARBA" id="ARBA00060084"/>
    </source>
</evidence>
<evidence type="ECO:0000256" key="8">
    <source>
        <dbReference type="ARBA" id="ARBA00022840"/>
    </source>
</evidence>
<keyword evidence="4" id="KW-0436">Ligase</keyword>
<evidence type="ECO:0000256" key="7">
    <source>
        <dbReference type="ARBA" id="ARBA00022787"/>
    </source>
</evidence>
<dbReference type="InterPro" id="IPR035985">
    <property type="entry name" value="Ubiquitin-activating_enz"/>
</dbReference>
<evidence type="ECO:0000313" key="16">
    <source>
        <dbReference type="EMBL" id="GAA95582.1"/>
    </source>
</evidence>
<evidence type="ECO:0000256" key="3">
    <source>
        <dbReference type="ARBA" id="ARBA00009919"/>
    </source>
</evidence>
<evidence type="ECO:0000313" key="17">
    <source>
        <dbReference type="Proteomes" id="UP000009131"/>
    </source>
</evidence>
<keyword evidence="6" id="KW-0547">Nucleotide-binding</keyword>
<evidence type="ECO:0000256" key="6">
    <source>
        <dbReference type="ARBA" id="ARBA00022741"/>
    </source>
</evidence>
<keyword evidence="10" id="KW-0496">Mitochondrion</keyword>
<comment type="similarity">
    <text evidence="3">Belongs to the HesA/MoeB/ThiF family.</text>
</comment>
<reference evidence="16 17" key="1">
    <citation type="journal article" date="2011" name="J. Gen. Appl. Microbiol.">
        <title>Draft genome sequencing of the enigmatic basidiomycete Mixia osmundae.</title>
        <authorList>
            <person name="Nishida H."/>
            <person name="Nagatsuka Y."/>
            <person name="Sugiyama J."/>
        </authorList>
    </citation>
    <scope>NUCLEOTIDE SEQUENCE [LARGE SCALE GENOMIC DNA]</scope>
    <source>
        <strain evidence="17">CBS 9802 / IAM 14324 / JCM 22182 / KY 12970</strain>
    </source>
</reference>
<feature type="transmembrane region" description="Helical" evidence="14">
    <location>
        <begin position="125"/>
        <end position="144"/>
    </location>
</feature>
<dbReference type="PANTHER" id="PTHR43267">
    <property type="entry name" value="TRNA THREONYLCARBAMOYLADENOSINE DEHYDRATASE"/>
    <property type="match status" value="1"/>
</dbReference>
<dbReference type="InterPro" id="IPR045886">
    <property type="entry name" value="ThiF/MoeB/HesA"/>
</dbReference>
<dbReference type="eggNOG" id="KOG2018">
    <property type="taxonomic scope" value="Eukaryota"/>
</dbReference>
<dbReference type="Pfam" id="PF00899">
    <property type="entry name" value="ThiF"/>
    <property type="match status" value="1"/>
</dbReference>
<dbReference type="GO" id="GO:0061503">
    <property type="term" value="F:tRNA threonylcarbamoyladenosine dehydratase"/>
    <property type="evidence" value="ECO:0007669"/>
    <property type="project" value="TreeGrafter"/>
</dbReference>
<evidence type="ECO:0000256" key="14">
    <source>
        <dbReference type="SAM" id="Phobius"/>
    </source>
</evidence>